<comment type="caution">
    <text evidence="1">The sequence shown here is derived from an EMBL/GenBank/DDBJ whole genome shotgun (WGS) entry which is preliminary data.</text>
</comment>
<dbReference type="Proteomes" id="UP000663831">
    <property type="component" value="Unassembled WGS sequence"/>
</dbReference>
<reference evidence="1" key="1">
    <citation type="submission" date="2021-01" db="EMBL/GenBank/DDBJ databases">
        <authorList>
            <person name="Kaushik A."/>
        </authorList>
    </citation>
    <scope>NUCLEOTIDE SEQUENCE</scope>
    <source>
        <strain evidence="1">AG3-1AP</strain>
    </source>
</reference>
<name>A0A8H3HJ83_9AGAM</name>
<dbReference type="AlphaFoldDB" id="A0A8H3HJ83"/>
<dbReference type="EMBL" id="CAJMWV010006401">
    <property type="protein sequence ID" value="CAE6521324.1"/>
    <property type="molecule type" value="Genomic_DNA"/>
</dbReference>
<proteinExistence type="predicted"/>
<protein>
    <submittedName>
        <fullName evidence="1">Uncharacterized protein</fullName>
    </submittedName>
</protein>
<evidence type="ECO:0000313" key="2">
    <source>
        <dbReference type="Proteomes" id="UP000663831"/>
    </source>
</evidence>
<gene>
    <name evidence="1" type="ORF">RDB_LOCUS144754</name>
</gene>
<evidence type="ECO:0000313" key="1">
    <source>
        <dbReference type="EMBL" id="CAE6521324.1"/>
    </source>
</evidence>
<sequence length="183" mass="20714">MLNHLGPATQVLRLFGRLTESYNPPPHVPLIHLGFSLSQEGHIMKSNKGIWSRWMYDVPNQLMFTLAKINGLYDDFGNRVDPETIQELEKEIAACRPVVSIGSGEDPILNLGRIMVQEAWTMAAHVHLYTGLCRAKSIDARVVKVQKVFMRLLEGVKSRRNLDSFLVSPIAIPQLVPQTEQHY</sequence>
<accession>A0A8H3HJ83</accession>
<organism evidence="1 2">
    <name type="scientific">Rhizoctonia solani</name>
    <dbReference type="NCBI Taxonomy" id="456999"/>
    <lineage>
        <taxon>Eukaryota</taxon>
        <taxon>Fungi</taxon>
        <taxon>Dikarya</taxon>
        <taxon>Basidiomycota</taxon>
        <taxon>Agaricomycotina</taxon>
        <taxon>Agaricomycetes</taxon>
        <taxon>Cantharellales</taxon>
        <taxon>Ceratobasidiaceae</taxon>
        <taxon>Rhizoctonia</taxon>
    </lineage>
</organism>